<dbReference type="GO" id="GO:0003848">
    <property type="term" value="F:2-amino-4-hydroxy-6-hydroxymethyldihydropteridine diphosphokinase activity"/>
    <property type="evidence" value="ECO:0007669"/>
    <property type="project" value="UniProtKB-EC"/>
</dbReference>
<keyword evidence="5" id="KW-0418">Kinase</keyword>
<evidence type="ECO:0000256" key="4">
    <source>
        <dbReference type="ARBA" id="ARBA00022741"/>
    </source>
</evidence>
<evidence type="ECO:0000256" key="6">
    <source>
        <dbReference type="ARBA" id="ARBA00022840"/>
    </source>
</evidence>
<dbReference type="PROSITE" id="PS00794">
    <property type="entry name" value="HPPK"/>
    <property type="match status" value="1"/>
</dbReference>
<evidence type="ECO:0000256" key="7">
    <source>
        <dbReference type="ARBA" id="ARBA00022909"/>
    </source>
</evidence>
<organism evidence="9">
    <name type="scientific">freshwater metagenome</name>
    <dbReference type="NCBI Taxonomy" id="449393"/>
    <lineage>
        <taxon>unclassified sequences</taxon>
        <taxon>metagenomes</taxon>
        <taxon>ecological metagenomes</taxon>
    </lineage>
</organism>
<dbReference type="Gene3D" id="3.30.70.560">
    <property type="entry name" value="7,8-Dihydro-6-hydroxymethylpterin-pyrophosphokinase HPPK"/>
    <property type="match status" value="1"/>
</dbReference>
<dbReference type="EC" id="2.7.6.3" evidence="2"/>
<dbReference type="Pfam" id="PF01288">
    <property type="entry name" value="HPPK"/>
    <property type="match status" value="1"/>
</dbReference>
<dbReference type="AlphaFoldDB" id="A0A094PRA7"/>
<sequence length="166" mass="18412">MKATISLGSNLGDRFQYLQNALDSINEVTGTQVHSVSPVFETDPVGGPEQGQYLNAVAVVKTILSPEQFLAATQEIELAQDRERNEHWGPRTLDIDLLAMDTEVRSTPELELPHPRAHERAFVLLPWSLLDPDFVIPGKASVAELLEGLEVRGIRFRNDLALVPHP</sequence>
<keyword evidence="7" id="KW-0289">Folate biosynthesis</keyword>
<proteinExistence type="predicted"/>
<keyword evidence="6" id="KW-0067">ATP-binding</keyword>
<evidence type="ECO:0000256" key="1">
    <source>
        <dbReference type="ARBA" id="ARBA00005051"/>
    </source>
</evidence>
<dbReference type="InterPro" id="IPR000550">
    <property type="entry name" value="Hppk"/>
</dbReference>
<gene>
    <name evidence="9" type="ORF">GM51_21810</name>
</gene>
<dbReference type="PANTHER" id="PTHR43071">
    <property type="entry name" value="2-AMINO-4-HYDROXY-6-HYDROXYMETHYLDIHYDROPTERIDINE PYROPHOSPHOKINASE"/>
    <property type="match status" value="1"/>
</dbReference>
<name>A0A094PRA7_9ZZZZ</name>
<dbReference type="UniPathway" id="UPA00077">
    <property type="reaction ID" value="UER00155"/>
</dbReference>
<keyword evidence="3" id="KW-0808">Transferase</keyword>
<dbReference type="InterPro" id="IPR035907">
    <property type="entry name" value="Hppk_sf"/>
</dbReference>
<comment type="pathway">
    <text evidence="1">Cofactor biosynthesis; tetrahydrofolate biosynthesis; 2-amino-4-hydroxy-6-hydroxymethyl-7,8-dihydropteridine diphosphate from 7,8-dihydroneopterin triphosphate: step 4/4.</text>
</comment>
<dbReference type="EMBL" id="JNSL01000221">
    <property type="protein sequence ID" value="KGA12214.1"/>
    <property type="molecule type" value="Genomic_DNA"/>
</dbReference>
<comment type="caution">
    <text evidence="9">The sequence shown here is derived from an EMBL/GenBank/DDBJ whole genome shotgun (WGS) entry which is preliminary data.</text>
</comment>
<evidence type="ECO:0000259" key="8">
    <source>
        <dbReference type="PROSITE" id="PS00794"/>
    </source>
</evidence>
<dbReference type="PANTHER" id="PTHR43071:SF1">
    <property type="entry name" value="2-AMINO-4-HYDROXY-6-HYDROXYMETHYLDIHYDROPTERIDINE PYROPHOSPHOKINASE"/>
    <property type="match status" value="1"/>
</dbReference>
<evidence type="ECO:0000313" key="9">
    <source>
        <dbReference type="EMBL" id="KGA12214.1"/>
    </source>
</evidence>
<evidence type="ECO:0000256" key="5">
    <source>
        <dbReference type="ARBA" id="ARBA00022777"/>
    </source>
</evidence>
<accession>A0A094PRA7</accession>
<dbReference type="NCBIfam" id="TIGR01498">
    <property type="entry name" value="folK"/>
    <property type="match status" value="1"/>
</dbReference>
<dbReference type="CDD" id="cd00483">
    <property type="entry name" value="HPPK"/>
    <property type="match status" value="1"/>
</dbReference>
<dbReference type="GO" id="GO:0046654">
    <property type="term" value="P:tetrahydrofolate biosynthetic process"/>
    <property type="evidence" value="ECO:0007669"/>
    <property type="project" value="UniProtKB-UniPathway"/>
</dbReference>
<protein>
    <recommendedName>
        <fullName evidence="2">2-amino-4-hydroxy-6-hydroxymethyldihydropteridine diphosphokinase</fullName>
        <ecNumber evidence="2">2.7.6.3</ecNumber>
    </recommendedName>
</protein>
<dbReference type="SUPFAM" id="SSF55083">
    <property type="entry name" value="6-hydroxymethyl-7,8-dihydropterin pyrophosphokinase, HPPK"/>
    <property type="match status" value="1"/>
</dbReference>
<evidence type="ECO:0000256" key="3">
    <source>
        <dbReference type="ARBA" id="ARBA00022679"/>
    </source>
</evidence>
<dbReference type="GO" id="GO:0005524">
    <property type="term" value="F:ATP binding"/>
    <property type="evidence" value="ECO:0007669"/>
    <property type="project" value="UniProtKB-KW"/>
</dbReference>
<evidence type="ECO:0000256" key="2">
    <source>
        <dbReference type="ARBA" id="ARBA00013253"/>
    </source>
</evidence>
<reference evidence="9" key="1">
    <citation type="submission" date="2014-06" db="EMBL/GenBank/DDBJ databases">
        <title>Key roles for freshwater Actinobacteria revealed by deep metagenomic sequencing.</title>
        <authorList>
            <person name="Ghai R."/>
            <person name="Mizuno C.M."/>
            <person name="Picazo A."/>
            <person name="Camacho A."/>
            <person name="Rodriguez-Valera F."/>
        </authorList>
    </citation>
    <scope>NUCLEOTIDE SEQUENCE</scope>
</reference>
<dbReference type="GO" id="GO:0046656">
    <property type="term" value="P:folic acid biosynthetic process"/>
    <property type="evidence" value="ECO:0007669"/>
    <property type="project" value="UniProtKB-KW"/>
</dbReference>
<dbReference type="GO" id="GO:0016301">
    <property type="term" value="F:kinase activity"/>
    <property type="evidence" value="ECO:0007669"/>
    <property type="project" value="UniProtKB-KW"/>
</dbReference>
<feature type="domain" description="7,8-dihydro-6-hydroxymethylpterin-pyrophosphokinase" evidence="8">
    <location>
        <begin position="87"/>
        <end position="98"/>
    </location>
</feature>
<keyword evidence="4" id="KW-0547">Nucleotide-binding</keyword>